<evidence type="ECO:0000256" key="3">
    <source>
        <dbReference type="ARBA" id="ARBA00019052"/>
    </source>
</evidence>
<dbReference type="PANTHER" id="PTHR10270:SF161">
    <property type="entry name" value="SEX-DETERMINING REGION Y PROTEIN"/>
    <property type="match status" value="1"/>
</dbReference>
<dbReference type="InterPro" id="IPR036910">
    <property type="entry name" value="HMG_box_dom_sf"/>
</dbReference>
<evidence type="ECO:0000256" key="7">
    <source>
        <dbReference type="ARBA" id="ARBA00023125"/>
    </source>
</evidence>
<dbReference type="PANTHER" id="PTHR10270">
    <property type="entry name" value="SOX TRANSCRIPTION FACTOR"/>
    <property type="match status" value="1"/>
</dbReference>
<evidence type="ECO:0000256" key="12">
    <source>
        <dbReference type="ARBA" id="ARBA00045821"/>
    </source>
</evidence>
<evidence type="ECO:0000256" key="4">
    <source>
        <dbReference type="ARBA" id="ARBA00022782"/>
    </source>
</evidence>
<evidence type="ECO:0000256" key="2">
    <source>
        <dbReference type="ARBA" id="ARBA00005998"/>
    </source>
</evidence>
<keyword evidence="8" id="KW-0010">Activator</keyword>
<feature type="region of interest" description="Disordered" evidence="14">
    <location>
        <begin position="124"/>
        <end position="156"/>
    </location>
</feature>
<dbReference type="GO" id="GO:0001228">
    <property type="term" value="F:DNA-binding transcription activator activity, RNA polymerase II-specific"/>
    <property type="evidence" value="ECO:0007669"/>
    <property type="project" value="TreeGrafter"/>
</dbReference>
<feature type="region of interest" description="Disordered" evidence="14">
    <location>
        <begin position="90"/>
        <end position="109"/>
    </location>
</feature>
<dbReference type="GO" id="GO:0030154">
    <property type="term" value="P:cell differentiation"/>
    <property type="evidence" value="ECO:0007669"/>
    <property type="project" value="UniProtKB-KW"/>
</dbReference>
<evidence type="ECO:0000259" key="15">
    <source>
        <dbReference type="PROSITE" id="PS50118"/>
    </source>
</evidence>
<feature type="compositionally biased region" description="Basic and acidic residues" evidence="14">
    <location>
        <begin position="134"/>
        <end position="144"/>
    </location>
</feature>
<keyword evidence="9" id="KW-0804">Transcription</keyword>
<protein>
    <recommendedName>
        <fullName evidence="3">Sex-determining region Y protein</fullName>
    </recommendedName>
    <alternativeName>
        <fullName evidence="11">Testis-determining factor</fullName>
    </alternativeName>
</protein>
<name>A0AAV2TAU8_CALDB</name>
<keyword evidence="5" id="KW-0112">Calmodulin-binding</keyword>
<evidence type="ECO:0000313" key="16">
    <source>
        <dbReference type="EMBL" id="CAL5133411.1"/>
    </source>
</evidence>
<proteinExistence type="inferred from homology"/>
<comment type="caution">
    <text evidence="16">The sequence shown here is derived from an EMBL/GenBank/DDBJ whole genome shotgun (WGS) entry which is preliminary data.</text>
</comment>
<dbReference type="GO" id="GO:0016607">
    <property type="term" value="C:nuclear speck"/>
    <property type="evidence" value="ECO:0007669"/>
    <property type="project" value="UniProtKB-SubCell"/>
</dbReference>
<feature type="compositionally biased region" description="Basic residues" evidence="14">
    <location>
        <begin position="90"/>
        <end position="106"/>
    </location>
</feature>
<gene>
    <name evidence="16" type="ORF">CDAUBV1_LOCUS6654</name>
</gene>
<evidence type="ECO:0000256" key="5">
    <source>
        <dbReference type="ARBA" id="ARBA00022860"/>
    </source>
</evidence>
<reference evidence="16" key="1">
    <citation type="submission" date="2024-06" db="EMBL/GenBank/DDBJ databases">
        <authorList>
            <person name="Liu X."/>
            <person name="Lenzi L."/>
            <person name="Haldenby T S."/>
            <person name="Uol C."/>
        </authorList>
    </citation>
    <scope>NUCLEOTIDE SEQUENCE</scope>
</reference>
<dbReference type="Proteomes" id="UP001497525">
    <property type="component" value="Unassembled WGS sequence"/>
</dbReference>
<dbReference type="CDD" id="cd22028">
    <property type="entry name" value="HMG-box_SoxA_SoxB_SoxG"/>
    <property type="match status" value="1"/>
</dbReference>
<dbReference type="GO" id="GO:0007548">
    <property type="term" value="P:sex differentiation"/>
    <property type="evidence" value="ECO:0007669"/>
    <property type="project" value="UniProtKB-KW"/>
</dbReference>
<evidence type="ECO:0000313" key="17">
    <source>
        <dbReference type="Proteomes" id="UP001497525"/>
    </source>
</evidence>
<keyword evidence="4" id="KW-0221">Differentiation</keyword>
<evidence type="ECO:0000256" key="9">
    <source>
        <dbReference type="ARBA" id="ARBA00023163"/>
    </source>
</evidence>
<sequence>MHSNKSYAEHQPTMPQNERIKRPMNAFMVWSRDQRKRLALANPKLHNSEISKQLGFMWKSLSEEEKSPFVEEANRLRDCHMRCYPNYKYRPRRRQHHKRKKSKKTPYKSQSVLEMKRMLPVHENGTPEYIDSQRILDSDPRTVDATETSPSTPKSLNLLDFDREDEKVVRFDQKAPLAGSGSPFVPFWETEISEEKSKSLIPSSQGLRCLPSETLKAECDIQQSGPFFKPSTGFSFILHVSK</sequence>
<evidence type="ECO:0000256" key="8">
    <source>
        <dbReference type="ARBA" id="ARBA00023159"/>
    </source>
</evidence>
<feature type="region of interest" description="Disordered" evidence="14">
    <location>
        <begin position="1"/>
        <end position="21"/>
    </location>
</feature>
<dbReference type="InterPro" id="IPR009071">
    <property type="entry name" value="HMG_box_dom"/>
</dbReference>
<dbReference type="Gene3D" id="1.10.30.10">
    <property type="entry name" value="High mobility group box domain"/>
    <property type="match status" value="1"/>
</dbReference>
<evidence type="ECO:0000256" key="13">
    <source>
        <dbReference type="PROSITE-ProRule" id="PRU00267"/>
    </source>
</evidence>
<dbReference type="GO" id="GO:0000978">
    <property type="term" value="F:RNA polymerase II cis-regulatory region sequence-specific DNA binding"/>
    <property type="evidence" value="ECO:0007669"/>
    <property type="project" value="TreeGrafter"/>
</dbReference>
<dbReference type="InterPro" id="IPR050140">
    <property type="entry name" value="SRY-related_HMG-box_TF-like"/>
</dbReference>
<dbReference type="SUPFAM" id="SSF47095">
    <property type="entry name" value="HMG-box"/>
    <property type="match status" value="1"/>
</dbReference>
<accession>A0AAV2TAU8</accession>
<dbReference type="FunFam" id="1.10.30.10:FF:000002">
    <property type="entry name" value="transcription factor Sox-2"/>
    <property type="match status" value="1"/>
</dbReference>
<keyword evidence="7 13" id="KW-0238">DNA-binding</keyword>
<organism evidence="16 17">
    <name type="scientific">Calicophoron daubneyi</name>
    <name type="common">Rumen fluke</name>
    <name type="synonym">Paramphistomum daubneyi</name>
    <dbReference type="NCBI Taxonomy" id="300641"/>
    <lineage>
        <taxon>Eukaryota</taxon>
        <taxon>Metazoa</taxon>
        <taxon>Spiralia</taxon>
        <taxon>Lophotrochozoa</taxon>
        <taxon>Platyhelminthes</taxon>
        <taxon>Trematoda</taxon>
        <taxon>Digenea</taxon>
        <taxon>Plagiorchiida</taxon>
        <taxon>Pronocephalata</taxon>
        <taxon>Paramphistomoidea</taxon>
        <taxon>Paramphistomidae</taxon>
        <taxon>Calicophoron</taxon>
    </lineage>
</organism>
<feature type="compositionally biased region" description="Polar residues" evidence="14">
    <location>
        <begin position="145"/>
        <end position="155"/>
    </location>
</feature>
<keyword evidence="6" id="KW-0726">Sexual differentiation</keyword>
<dbReference type="SMART" id="SM00398">
    <property type="entry name" value="HMG"/>
    <property type="match status" value="1"/>
</dbReference>
<feature type="domain" description="HMG box" evidence="15">
    <location>
        <begin position="20"/>
        <end position="88"/>
    </location>
</feature>
<dbReference type="Pfam" id="PF00505">
    <property type="entry name" value="HMG_box"/>
    <property type="match status" value="1"/>
</dbReference>
<evidence type="ECO:0000256" key="14">
    <source>
        <dbReference type="SAM" id="MobiDB-lite"/>
    </source>
</evidence>
<dbReference type="EMBL" id="CAXLJL010000156">
    <property type="protein sequence ID" value="CAL5133411.1"/>
    <property type="molecule type" value="Genomic_DNA"/>
</dbReference>
<dbReference type="GO" id="GO:0005516">
    <property type="term" value="F:calmodulin binding"/>
    <property type="evidence" value="ECO:0007669"/>
    <property type="project" value="UniProtKB-KW"/>
</dbReference>
<evidence type="ECO:0000256" key="10">
    <source>
        <dbReference type="ARBA" id="ARBA00023242"/>
    </source>
</evidence>
<evidence type="ECO:0000256" key="1">
    <source>
        <dbReference type="ARBA" id="ARBA00004324"/>
    </source>
</evidence>
<dbReference type="PROSITE" id="PS50118">
    <property type="entry name" value="HMG_BOX_2"/>
    <property type="match status" value="1"/>
</dbReference>
<comment type="function">
    <text evidence="12">Transcriptional regulator that controls a genetic switch in male development. It is necessary and sufficient for initiating male sex determination by directing the development of supporting cell precursors (pre-Sertoli cells) as Sertoli rather than granulosa cells. Involved in different aspects of gene regulation including promoter activation or repression. Binds to the DNA consensus sequence 5'-[AT]AACAA[AT]-3'. SRY HMG box recognizes DNA by partial intercalation in the minor groove and promotes DNA bending. Also involved in pre-mRNA splicing. In male adult brain involved in the maintenance of motor functions of dopaminergic neurons.</text>
</comment>
<comment type="subcellular location">
    <subcellularLocation>
        <location evidence="1">Nucleus speckle</location>
    </subcellularLocation>
</comment>
<comment type="similarity">
    <text evidence="2">Belongs to the SRY family.</text>
</comment>
<evidence type="ECO:0000256" key="11">
    <source>
        <dbReference type="ARBA" id="ARBA00032498"/>
    </source>
</evidence>
<keyword evidence="10 13" id="KW-0539">Nucleus</keyword>
<evidence type="ECO:0000256" key="6">
    <source>
        <dbReference type="ARBA" id="ARBA00022928"/>
    </source>
</evidence>
<feature type="DNA-binding region" description="HMG box" evidence="13">
    <location>
        <begin position="20"/>
        <end position="88"/>
    </location>
</feature>
<dbReference type="AlphaFoldDB" id="A0AAV2TAU8"/>